<evidence type="ECO:0000256" key="2">
    <source>
        <dbReference type="SAM" id="Phobius"/>
    </source>
</evidence>
<keyword evidence="2" id="KW-1133">Transmembrane helix</keyword>
<keyword evidence="2" id="KW-0812">Transmembrane</keyword>
<comment type="caution">
    <text evidence="3">The sequence shown here is derived from an EMBL/GenBank/DDBJ whole genome shotgun (WGS) entry which is preliminary data.</text>
</comment>
<keyword evidence="2" id="KW-0472">Membrane</keyword>
<organism evidence="3 4">
    <name type="scientific">Cinchona calisaya</name>
    <dbReference type="NCBI Taxonomy" id="153742"/>
    <lineage>
        <taxon>Eukaryota</taxon>
        <taxon>Viridiplantae</taxon>
        <taxon>Streptophyta</taxon>
        <taxon>Embryophyta</taxon>
        <taxon>Tracheophyta</taxon>
        <taxon>Spermatophyta</taxon>
        <taxon>Magnoliopsida</taxon>
        <taxon>eudicotyledons</taxon>
        <taxon>Gunneridae</taxon>
        <taxon>Pentapetalae</taxon>
        <taxon>asterids</taxon>
        <taxon>lamiids</taxon>
        <taxon>Gentianales</taxon>
        <taxon>Rubiaceae</taxon>
        <taxon>Cinchonoideae</taxon>
        <taxon>Cinchoneae</taxon>
        <taxon>Cinchona</taxon>
    </lineage>
</organism>
<name>A0ABD3AMQ3_9GENT</name>
<protein>
    <recommendedName>
        <fullName evidence="5">Late embryogenesis abundant protein LEA-2 subgroup domain-containing protein</fullName>
    </recommendedName>
</protein>
<gene>
    <name evidence="3" type="ORF">ACH5RR_005976</name>
</gene>
<dbReference type="Proteomes" id="UP001630127">
    <property type="component" value="Unassembled WGS sequence"/>
</dbReference>
<dbReference type="EMBL" id="JBJUIK010000003">
    <property type="protein sequence ID" value="KAL3532455.1"/>
    <property type="molecule type" value="Genomic_DNA"/>
</dbReference>
<reference evidence="3 4" key="1">
    <citation type="submission" date="2024-11" db="EMBL/GenBank/DDBJ databases">
        <title>A near-complete genome assembly of Cinchona calisaya.</title>
        <authorList>
            <person name="Lian D.C."/>
            <person name="Zhao X.W."/>
            <person name="Wei L."/>
        </authorList>
    </citation>
    <scope>NUCLEOTIDE SEQUENCE [LARGE SCALE GENOMIC DNA]</scope>
    <source>
        <tissue evidence="3">Nenye</tissue>
    </source>
</reference>
<dbReference type="InterPro" id="IPR055276">
    <property type="entry name" value="NHL41-like"/>
</dbReference>
<feature type="transmembrane region" description="Helical" evidence="2">
    <location>
        <begin position="130"/>
        <end position="151"/>
    </location>
</feature>
<sequence length="294" mass="32887">MIHAKAESDFTSISPQSSPATPKRPVYYVISPSRDSHDDADKASATASVRDTLAYSSSGPMESPSDASTYGRQSNPRSSSASRFSGNWRWSSRMNRKRGGKGWQECNVIQEERGYGDWYADEGDGRRSPILIAVMGFAVVFITFCLIIWGASMPYRPQINIKSLRVEKFYLGEGSDRTGVPTKFLTVNCTATISIHNPATFFGVYVRFKHVDLMYFEMKVATGELKKYYQPRTTSRTISVILDGQRVPLYGAGATLADSREVPMKLNMEIQSRGYLVVVHKEGGDRIKLLKNKF</sequence>
<feature type="region of interest" description="Disordered" evidence="1">
    <location>
        <begin position="1"/>
        <end position="85"/>
    </location>
</feature>
<dbReference type="PANTHER" id="PTHR48436">
    <property type="entry name" value="2, PUTATIVE-RELATED"/>
    <property type="match status" value="1"/>
</dbReference>
<proteinExistence type="predicted"/>
<evidence type="ECO:0000313" key="4">
    <source>
        <dbReference type="Proteomes" id="UP001630127"/>
    </source>
</evidence>
<feature type="compositionally biased region" description="Polar residues" evidence="1">
    <location>
        <begin position="9"/>
        <end position="20"/>
    </location>
</feature>
<feature type="compositionally biased region" description="Low complexity" evidence="1">
    <location>
        <begin position="72"/>
        <end position="85"/>
    </location>
</feature>
<feature type="compositionally biased region" description="Polar residues" evidence="1">
    <location>
        <begin position="45"/>
        <end position="71"/>
    </location>
</feature>
<accession>A0ABD3AMQ3</accession>
<evidence type="ECO:0000313" key="3">
    <source>
        <dbReference type="EMBL" id="KAL3532455.1"/>
    </source>
</evidence>
<evidence type="ECO:0000256" key="1">
    <source>
        <dbReference type="SAM" id="MobiDB-lite"/>
    </source>
</evidence>
<keyword evidence="4" id="KW-1185">Reference proteome</keyword>
<evidence type="ECO:0008006" key="5">
    <source>
        <dbReference type="Google" id="ProtNLM"/>
    </source>
</evidence>
<dbReference type="PANTHER" id="PTHR48436:SF1">
    <property type="entry name" value="2, PUTATIVE-RELATED"/>
    <property type="match status" value="1"/>
</dbReference>
<dbReference type="AlphaFoldDB" id="A0ABD3AMQ3"/>